<evidence type="ECO:0000259" key="1">
    <source>
        <dbReference type="PROSITE" id="PS50181"/>
    </source>
</evidence>
<dbReference type="PANTHER" id="PTHR31672:SF13">
    <property type="entry name" value="F-BOX PROTEIN CPR30-LIKE"/>
    <property type="match status" value="1"/>
</dbReference>
<comment type="caution">
    <text evidence="2">The sequence shown here is derived from an EMBL/GenBank/DDBJ whole genome shotgun (WGS) entry which is preliminary data.</text>
</comment>
<feature type="domain" description="F-box" evidence="1">
    <location>
        <begin position="2"/>
        <end position="48"/>
    </location>
</feature>
<dbReference type="Gene3D" id="1.20.1280.50">
    <property type="match status" value="1"/>
</dbReference>
<dbReference type="SMART" id="SM00256">
    <property type="entry name" value="FBOX"/>
    <property type="match status" value="1"/>
</dbReference>
<dbReference type="InterPro" id="IPR013187">
    <property type="entry name" value="F-box-assoc_dom_typ3"/>
</dbReference>
<keyword evidence="3" id="KW-1185">Reference proteome</keyword>
<proteinExistence type="predicted"/>
<dbReference type="SUPFAM" id="SSF81383">
    <property type="entry name" value="F-box domain"/>
    <property type="match status" value="1"/>
</dbReference>
<dbReference type="Pfam" id="PF08268">
    <property type="entry name" value="FBA_3"/>
    <property type="match status" value="1"/>
</dbReference>
<dbReference type="InterPro" id="IPR017451">
    <property type="entry name" value="F-box-assoc_interact_dom"/>
</dbReference>
<dbReference type="Proteomes" id="UP001567538">
    <property type="component" value="Unassembled WGS sequence"/>
</dbReference>
<evidence type="ECO:0000313" key="3">
    <source>
        <dbReference type="Proteomes" id="UP001567538"/>
    </source>
</evidence>
<dbReference type="Pfam" id="PF00646">
    <property type="entry name" value="F-box"/>
    <property type="match status" value="1"/>
</dbReference>
<evidence type="ECO:0000313" key="2">
    <source>
        <dbReference type="EMBL" id="KAL1547601.1"/>
    </source>
</evidence>
<protein>
    <submittedName>
        <fullName evidence="2">F-box protein-like protein</fullName>
    </submittedName>
</protein>
<dbReference type="PROSITE" id="PS50181">
    <property type="entry name" value="FBOX"/>
    <property type="match status" value="1"/>
</dbReference>
<dbReference type="InterPro" id="IPR050796">
    <property type="entry name" value="SCF_F-box_component"/>
</dbReference>
<organism evidence="2 3">
    <name type="scientific">Salvia divinorum</name>
    <name type="common">Maria pastora</name>
    <name type="synonym">Diviner's sage</name>
    <dbReference type="NCBI Taxonomy" id="28513"/>
    <lineage>
        <taxon>Eukaryota</taxon>
        <taxon>Viridiplantae</taxon>
        <taxon>Streptophyta</taxon>
        <taxon>Embryophyta</taxon>
        <taxon>Tracheophyta</taxon>
        <taxon>Spermatophyta</taxon>
        <taxon>Magnoliopsida</taxon>
        <taxon>eudicotyledons</taxon>
        <taxon>Gunneridae</taxon>
        <taxon>Pentapetalae</taxon>
        <taxon>asterids</taxon>
        <taxon>lamiids</taxon>
        <taxon>Lamiales</taxon>
        <taxon>Lamiaceae</taxon>
        <taxon>Nepetoideae</taxon>
        <taxon>Mentheae</taxon>
        <taxon>Salviinae</taxon>
        <taxon>Salvia</taxon>
        <taxon>Salvia subgen. Calosphace</taxon>
    </lineage>
</organism>
<sequence>MARSLTELPPNILSEILSRLPIKRLLACKSVCKTFLETTSSNPYFNSLHSSKTALYLIIQLGSSHHPTRSVHLVDSGLDTAFVSSEMTKLKPMFHILDYPGRYFERYRMHAGDQNNFCLVNSCDGLLYFAERDLCERSFVCNPITKEYLTLPEFDKERNLCQLTMGSWFGFSVGDNRYKVLRILTTVIGRPWEIGFKQVFSAQVHVVGSSLWRDIGDQPPSEHLTWDTCFILLNGSVYWLCQYPELSKFIIYFDFHEEKFGEIPSPPELRTGWQINQHYASMGVVGGCLSLAVNVESLDIWVLQRYDSRMSWTKQFVIDTSVPVGNLLVEGTFKPLQVLNNRHIILLMWSDLVMVCYDAKEKTFKFFKLNGVGSVCRSALLKPSFVPLKDALMVDDDDVQIFE</sequence>
<dbReference type="InterPro" id="IPR036047">
    <property type="entry name" value="F-box-like_dom_sf"/>
</dbReference>
<reference evidence="2 3" key="1">
    <citation type="submission" date="2024-06" db="EMBL/GenBank/DDBJ databases">
        <title>A chromosome level genome sequence of Diviner's sage (Salvia divinorum).</title>
        <authorList>
            <person name="Ford S.A."/>
            <person name="Ro D.-K."/>
            <person name="Ness R.W."/>
            <person name="Phillips M.A."/>
        </authorList>
    </citation>
    <scope>NUCLEOTIDE SEQUENCE [LARGE SCALE GENOMIC DNA]</scope>
    <source>
        <strain evidence="2">SAF-2024a</strain>
        <tissue evidence="2">Leaf</tissue>
    </source>
</reference>
<dbReference type="InterPro" id="IPR001810">
    <property type="entry name" value="F-box_dom"/>
</dbReference>
<dbReference type="AlphaFoldDB" id="A0ABD1GXT7"/>
<accession>A0ABD1GXT7</accession>
<dbReference type="PANTHER" id="PTHR31672">
    <property type="entry name" value="BNACNNG10540D PROTEIN"/>
    <property type="match status" value="1"/>
</dbReference>
<name>A0ABD1GXT7_SALDI</name>
<dbReference type="NCBIfam" id="TIGR01640">
    <property type="entry name" value="F_box_assoc_1"/>
    <property type="match status" value="1"/>
</dbReference>
<dbReference type="EMBL" id="JBEAFC010000007">
    <property type="protein sequence ID" value="KAL1547601.1"/>
    <property type="molecule type" value="Genomic_DNA"/>
</dbReference>
<gene>
    <name evidence="2" type="ORF">AAHA92_15937</name>
</gene>